<organism evidence="3">
    <name type="scientific">Echinostoma caproni</name>
    <dbReference type="NCBI Taxonomy" id="27848"/>
    <lineage>
        <taxon>Eukaryota</taxon>
        <taxon>Metazoa</taxon>
        <taxon>Spiralia</taxon>
        <taxon>Lophotrochozoa</taxon>
        <taxon>Platyhelminthes</taxon>
        <taxon>Trematoda</taxon>
        <taxon>Digenea</taxon>
        <taxon>Plagiorchiida</taxon>
        <taxon>Echinostomata</taxon>
        <taxon>Echinostomatoidea</taxon>
        <taxon>Echinostomatidae</taxon>
        <taxon>Echinostoma</taxon>
    </lineage>
</organism>
<evidence type="ECO:0000313" key="1">
    <source>
        <dbReference type="EMBL" id="VDP68313.1"/>
    </source>
</evidence>
<accession>A0A183A7X8</accession>
<evidence type="ECO:0000313" key="2">
    <source>
        <dbReference type="Proteomes" id="UP000272942"/>
    </source>
</evidence>
<dbReference type="Proteomes" id="UP000272942">
    <property type="component" value="Unassembled WGS sequence"/>
</dbReference>
<keyword evidence="2" id="KW-1185">Reference proteome</keyword>
<dbReference type="WBParaSite" id="ECPE_0000306601-mRNA-1">
    <property type="protein sequence ID" value="ECPE_0000306601-mRNA-1"/>
    <property type="gene ID" value="ECPE_0000306601"/>
</dbReference>
<gene>
    <name evidence="1" type="ORF">ECPE_LOCUS3063</name>
</gene>
<dbReference type="AlphaFoldDB" id="A0A183A7X8"/>
<proteinExistence type="predicted"/>
<evidence type="ECO:0000313" key="3">
    <source>
        <dbReference type="WBParaSite" id="ECPE_0000306601-mRNA-1"/>
    </source>
</evidence>
<reference evidence="3" key="1">
    <citation type="submission" date="2016-06" db="UniProtKB">
        <authorList>
            <consortium name="WormBaseParasite"/>
        </authorList>
    </citation>
    <scope>IDENTIFICATION</scope>
</reference>
<reference evidence="1 2" key="2">
    <citation type="submission" date="2018-11" db="EMBL/GenBank/DDBJ databases">
        <authorList>
            <consortium name="Pathogen Informatics"/>
        </authorList>
    </citation>
    <scope>NUCLEOTIDE SEQUENCE [LARGE SCALE GENOMIC DNA]</scope>
    <source>
        <strain evidence="1 2">Egypt</strain>
    </source>
</reference>
<protein>
    <submittedName>
        <fullName evidence="1 3">Uncharacterized protein</fullName>
    </submittedName>
</protein>
<name>A0A183A7X8_9TREM</name>
<sequence length="132" mass="14169">MGTLAPTQATTISLRLDAMGMADKLMSFMTWILPHVLGTDGASNLVNFPPSISAETATITTTESLDCTLHLSHVLVAVTNQDLGIDVYICQSSAHHFPPNYVRIVAALTPGDGDLRQTRKEHFLLHASLVAA</sequence>
<dbReference type="EMBL" id="UZAN01040068">
    <property type="protein sequence ID" value="VDP68313.1"/>
    <property type="molecule type" value="Genomic_DNA"/>
</dbReference>